<keyword evidence="9" id="KW-0614">Plasmid</keyword>
<dbReference type="PROSITE" id="PS50112">
    <property type="entry name" value="PAS"/>
    <property type="match status" value="1"/>
</dbReference>
<dbReference type="Proteomes" id="UP000094256">
    <property type="component" value="Plasmid unnamed"/>
</dbReference>
<dbReference type="SMART" id="SM00911">
    <property type="entry name" value="HWE_HK"/>
    <property type="match status" value="1"/>
</dbReference>
<dbReference type="PANTHER" id="PTHR41523">
    <property type="entry name" value="TWO-COMPONENT SYSTEM SENSOR PROTEIN"/>
    <property type="match status" value="1"/>
</dbReference>
<gene>
    <name evidence="9" type="ORF">AWL63_23170</name>
</gene>
<dbReference type="InterPro" id="IPR035965">
    <property type="entry name" value="PAS-like_dom_sf"/>
</dbReference>
<dbReference type="InterPro" id="IPR011102">
    <property type="entry name" value="Sig_transdc_His_kinase_HWE"/>
</dbReference>
<geneLocation type="plasmid" evidence="10"/>
<dbReference type="EMBL" id="CP014169">
    <property type="protein sequence ID" value="AOH87087.1"/>
    <property type="molecule type" value="Genomic_DNA"/>
</dbReference>
<evidence type="ECO:0000256" key="1">
    <source>
        <dbReference type="ARBA" id="ARBA00000085"/>
    </source>
</evidence>
<comment type="catalytic activity">
    <reaction evidence="1">
        <text>ATP + protein L-histidine = ADP + protein N-phospho-L-histidine.</text>
        <dbReference type="EC" id="2.7.13.3"/>
    </reaction>
</comment>
<keyword evidence="7" id="KW-0067">ATP-binding</keyword>
<dbReference type="PANTHER" id="PTHR41523:SF8">
    <property type="entry name" value="ETHYLENE RESPONSE SENSOR PROTEIN"/>
    <property type="match status" value="1"/>
</dbReference>
<dbReference type="EC" id="2.7.13.3" evidence="2"/>
<dbReference type="InterPro" id="IPR000014">
    <property type="entry name" value="PAS"/>
</dbReference>
<accession>A0A1B3ZI33</accession>
<dbReference type="Gene3D" id="3.30.565.10">
    <property type="entry name" value="Histidine kinase-like ATPase, C-terminal domain"/>
    <property type="match status" value="1"/>
</dbReference>
<evidence type="ECO:0000256" key="5">
    <source>
        <dbReference type="ARBA" id="ARBA00022741"/>
    </source>
</evidence>
<evidence type="ECO:0000256" key="6">
    <source>
        <dbReference type="ARBA" id="ARBA00022777"/>
    </source>
</evidence>
<reference evidence="9 10" key="1">
    <citation type="submission" date="2016-01" db="EMBL/GenBank/DDBJ databases">
        <title>Complete genome and mega plasmid sequence of Sphingomonas panacis DCY99 elicits systemic resistance in rice to Xanthomonas oryzae.</title>
        <authorList>
            <person name="Kim Y.J."/>
            <person name="Yang D.C."/>
            <person name="Sing P."/>
        </authorList>
    </citation>
    <scope>NUCLEOTIDE SEQUENCE [LARGE SCALE GENOMIC DNA]</scope>
    <source>
        <strain evidence="9 10">DCY99</strain>
        <plasmid evidence="10">Plasmid</plasmid>
    </source>
</reference>
<keyword evidence="10" id="KW-1185">Reference proteome</keyword>
<feature type="domain" description="PAS" evidence="8">
    <location>
        <begin position="8"/>
        <end position="79"/>
    </location>
</feature>
<dbReference type="SUPFAM" id="SSF55874">
    <property type="entry name" value="ATPase domain of HSP90 chaperone/DNA topoisomerase II/histidine kinase"/>
    <property type="match status" value="1"/>
</dbReference>
<dbReference type="OrthoDB" id="9760752at2"/>
<organism evidence="9 10">
    <name type="scientific">Sphingomonas panacis</name>
    <dbReference type="NCBI Taxonomy" id="1560345"/>
    <lineage>
        <taxon>Bacteria</taxon>
        <taxon>Pseudomonadati</taxon>
        <taxon>Pseudomonadota</taxon>
        <taxon>Alphaproteobacteria</taxon>
        <taxon>Sphingomonadales</taxon>
        <taxon>Sphingomonadaceae</taxon>
        <taxon>Sphingomonas</taxon>
    </lineage>
</organism>
<dbReference type="NCBIfam" id="TIGR00229">
    <property type="entry name" value="sensory_box"/>
    <property type="match status" value="1"/>
</dbReference>
<keyword evidence="5" id="KW-0547">Nucleotide-binding</keyword>
<name>A0A1B3ZI33_9SPHN</name>
<dbReference type="KEGG" id="span:AWL63_23170"/>
<evidence type="ECO:0000313" key="9">
    <source>
        <dbReference type="EMBL" id="AOH87087.1"/>
    </source>
</evidence>
<dbReference type="RefSeq" id="WP_069207657.1">
    <property type="nucleotide sequence ID" value="NZ_CP014169.1"/>
</dbReference>
<dbReference type="Pfam" id="PF13426">
    <property type="entry name" value="PAS_9"/>
    <property type="match status" value="1"/>
</dbReference>
<dbReference type="SMART" id="SM00091">
    <property type="entry name" value="PAS"/>
    <property type="match status" value="1"/>
</dbReference>
<dbReference type="InterPro" id="IPR036890">
    <property type="entry name" value="HATPase_C_sf"/>
</dbReference>
<sequence>MEVMHDLDSASLGAVLKTALDAVVVMRMDGTIAGWNDVAARTFGWSYDEAYGQRMSEMIIPPRYRAAHEQGLGHFLATGAGPVLDRHFEIEALHRAGYELPVELSITRTEQFGAPVFLGFLRDISERRDAARRQELMIGELNHRVKNLLGVVAAIAHQTGRNATTLPEFSKAFEGRLASLARSHEILTSVAWERAPLRALVDELFGADLSEAAPRITVDGPTVLLAPRHLLSLSMILHELMTNAVKYGALSTPGGQINLTWAVKDGELSLIWSETGISGVQTPSRKGFGSKMIALSVKHELRGTMNKDWREDGMRFYLSFALAEEAA</sequence>
<evidence type="ECO:0000259" key="8">
    <source>
        <dbReference type="PROSITE" id="PS50112"/>
    </source>
</evidence>
<evidence type="ECO:0000256" key="7">
    <source>
        <dbReference type="ARBA" id="ARBA00022840"/>
    </source>
</evidence>
<dbReference type="SUPFAM" id="SSF55785">
    <property type="entry name" value="PYP-like sensor domain (PAS domain)"/>
    <property type="match status" value="1"/>
</dbReference>
<evidence type="ECO:0000256" key="4">
    <source>
        <dbReference type="ARBA" id="ARBA00022679"/>
    </source>
</evidence>
<dbReference type="GO" id="GO:0005524">
    <property type="term" value="F:ATP binding"/>
    <property type="evidence" value="ECO:0007669"/>
    <property type="project" value="UniProtKB-KW"/>
</dbReference>
<keyword evidence="3" id="KW-0597">Phosphoprotein</keyword>
<dbReference type="CDD" id="cd00130">
    <property type="entry name" value="PAS"/>
    <property type="match status" value="1"/>
</dbReference>
<evidence type="ECO:0000256" key="3">
    <source>
        <dbReference type="ARBA" id="ARBA00022553"/>
    </source>
</evidence>
<evidence type="ECO:0000256" key="2">
    <source>
        <dbReference type="ARBA" id="ARBA00012438"/>
    </source>
</evidence>
<keyword evidence="4" id="KW-0808">Transferase</keyword>
<dbReference type="AlphaFoldDB" id="A0A1B3ZI33"/>
<dbReference type="Pfam" id="PF07536">
    <property type="entry name" value="HWE_HK"/>
    <property type="match status" value="1"/>
</dbReference>
<dbReference type="Gene3D" id="3.30.450.20">
    <property type="entry name" value="PAS domain"/>
    <property type="match status" value="1"/>
</dbReference>
<dbReference type="GO" id="GO:0004673">
    <property type="term" value="F:protein histidine kinase activity"/>
    <property type="evidence" value="ECO:0007669"/>
    <property type="project" value="UniProtKB-EC"/>
</dbReference>
<protein>
    <recommendedName>
        <fullName evidence="2">histidine kinase</fullName>
        <ecNumber evidence="2">2.7.13.3</ecNumber>
    </recommendedName>
</protein>
<proteinExistence type="predicted"/>
<keyword evidence="6" id="KW-0418">Kinase</keyword>
<evidence type="ECO:0000313" key="10">
    <source>
        <dbReference type="Proteomes" id="UP000094256"/>
    </source>
</evidence>